<gene>
    <name evidence="1" type="ORF">LCGC14_0141060</name>
</gene>
<protein>
    <submittedName>
        <fullName evidence="1">Uncharacterized protein</fullName>
    </submittedName>
</protein>
<dbReference type="EMBL" id="LAZR01000049">
    <property type="protein sequence ID" value="KKN98865.1"/>
    <property type="molecule type" value="Genomic_DNA"/>
</dbReference>
<dbReference type="AlphaFoldDB" id="A0A0F9V0X0"/>
<comment type="caution">
    <text evidence="1">The sequence shown here is derived from an EMBL/GenBank/DDBJ whole genome shotgun (WGS) entry which is preliminary data.</text>
</comment>
<reference evidence="1" key="1">
    <citation type="journal article" date="2015" name="Nature">
        <title>Complex archaea that bridge the gap between prokaryotes and eukaryotes.</title>
        <authorList>
            <person name="Spang A."/>
            <person name="Saw J.H."/>
            <person name="Jorgensen S.L."/>
            <person name="Zaremba-Niedzwiedzka K."/>
            <person name="Martijn J."/>
            <person name="Lind A.E."/>
            <person name="van Eijk R."/>
            <person name="Schleper C."/>
            <person name="Guy L."/>
            <person name="Ettema T.J."/>
        </authorList>
    </citation>
    <scope>NUCLEOTIDE SEQUENCE</scope>
</reference>
<accession>A0A0F9V0X0</accession>
<proteinExistence type="predicted"/>
<organism evidence="1">
    <name type="scientific">marine sediment metagenome</name>
    <dbReference type="NCBI Taxonomy" id="412755"/>
    <lineage>
        <taxon>unclassified sequences</taxon>
        <taxon>metagenomes</taxon>
        <taxon>ecological metagenomes</taxon>
    </lineage>
</organism>
<name>A0A0F9V0X0_9ZZZZ</name>
<evidence type="ECO:0000313" key="1">
    <source>
        <dbReference type="EMBL" id="KKN98865.1"/>
    </source>
</evidence>
<sequence>MALKPDREYNEITDIANFWDEDETRAIEKGGMASVVTSSSGAAMGTNYTDEANVVDYDDSVGSSTVPKGILLQNVALKMSTTRDFINHYTQEIRPGDKCTLVRHGWVVTDMITPGQTPAIGGTAYLGQSGLLATGAVSSSVAVGRFETTKDGNGFCRVFIDL</sequence>